<feature type="compositionally biased region" description="Basic and acidic residues" evidence="1">
    <location>
        <begin position="318"/>
        <end position="356"/>
    </location>
</feature>
<feature type="compositionally biased region" description="Low complexity" evidence="1">
    <location>
        <begin position="357"/>
        <end position="370"/>
    </location>
</feature>
<comment type="caution">
    <text evidence="3">The sequence shown here is derived from an EMBL/GenBank/DDBJ whole genome shotgun (WGS) entry which is preliminary data.</text>
</comment>
<protein>
    <submittedName>
        <fullName evidence="3">Uncharacterized protein</fullName>
    </submittedName>
</protein>
<dbReference type="EMBL" id="ONZQ02000005">
    <property type="protein sequence ID" value="SPO01998.1"/>
    <property type="molecule type" value="Genomic_DNA"/>
</dbReference>
<feature type="chain" id="PRO_5042191697" evidence="2">
    <location>
        <begin position="19"/>
        <end position="842"/>
    </location>
</feature>
<gene>
    <name evidence="3" type="ORF">DNG_04671</name>
</gene>
<reference evidence="3" key="1">
    <citation type="submission" date="2018-03" db="EMBL/GenBank/DDBJ databases">
        <authorList>
            <person name="Guldener U."/>
        </authorList>
    </citation>
    <scope>NUCLEOTIDE SEQUENCE</scope>
</reference>
<sequence>MWWNAIPLYLALLPGSHALDPALTLDSSDSRSSANGFQKRDEDGCGIGPMSGSYCPTCDGIDAPTPNMLIKCQDPWDKTSDEQNNAFQEQNGECRVYHPLWPDASTGQEQPKCARYCETQEGFEEDNVAACVGSTPKTGNPRFDDNFFYSFRDSEGRYYDMGKCECDLALPGLVLDVVLEGIAEAMKLIGPILFIACSLFAGVLELGADLAISALPGGAALTAARRASTAAVKAAKTTYQNGGSEKTFQTLTSKMCPQADFGKLDFGKAFNSLLGVEDSYASGDGCKEEKRSLSGRAKGGKGDKEDGERVQCRALPEASKDQPPKNDRDNGLEGLEERARRENDEKNKSKTTKEPPKSTSTTSSGEPGPTDAGCELCRPTKPKVGPRGKGGLSEYGLMYARAPPGNGRGDQDGPGRSCMLEEPPLTDDDLVVDFSELTISDESCSGSGLGARSDFASMFDTPSLSKRSTKAKIVQINWSDGSSDDLRFGTYHQCADAKGKAGIDKYYKVHHDAISCSTEVEKVDVRKSSLNGEKYQTEHVYEAQTLRRFFSWLAEGGAVKTGSSYTRPSETWVQQVLLGFRTNTPFMLISGDVLGTDNTGDTVFNAMTYGFGRGDNRPITFRPFVASRGLRELTLTHDAINGPKGTLFGGESLRSMRGKNGKVTTTTITADRATIRRGPLMFEYLKFKGPGATDELVWNKFMRVSNWIDLVCHTFDNRYTWGSRPTDEPLAPPGETASLRALYAYWIDQELARIEAQMSAWAKGIKTDFDAKHKKLKGADKAWRDKAFDNPGFVKADKLKFPRVSAPQFRAGASVYGAYGIVEHTRNMQDARTDIGVPNRIT</sequence>
<evidence type="ECO:0000313" key="3">
    <source>
        <dbReference type="EMBL" id="SPO01998.1"/>
    </source>
</evidence>
<keyword evidence="2" id="KW-0732">Signal</keyword>
<proteinExistence type="predicted"/>
<evidence type="ECO:0000256" key="2">
    <source>
        <dbReference type="SAM" id="SignalP"/>
    </source>
</evidence>
<name>A0AAE8MXH5_9PEZI</name>
<organism evidence="3 4">
    <name type="scientific">Cephalotrichum gorgonifer</name>
    <dbReference type="NCBI Taxonomy" id="2041049"/>
    <lineage>
        <taxon>Eukaryota</taxon>
        <taxon>Fungi</taxon>
        <taxon>Dikarya</taxon>
        <taxon>Ascomycota</taxon>
        <taxon>Pezizomycotina</taxon>
        <taxon>Sordariomycetes</taxon>
        <taxon>Hypocreomycetidae</taxon>
        <taxon>Microascales</taxon>
        <taxon>Microascaceae</taxon>
        <taxon>Cephalotrichum</taxon>
    </lineage>
</organism>
<feature type="region of interest" description="Disordered" evidence="1">
    <location>
        <begin position="282"/>
        <end position="425"/>
    </location>
</feature>
<accession>A0AAE8MXH5</accession>
<dbReference type="Proteomes" id="UP001187682">
    <property type="component" value="Unassembled WGS sequence"/>
</dbReference>
<evidence type="ECO:0000256" key="1">
    <source>
        <dbReference type="SAM" id="MobiDB-lite"/>
    </source>
</evidence>
<dbReference type="AlphaFoldDB" id="A0AAE8MXH5"/>
<feature type="signal peptide" evidence="2">
    <location>
        <begin position="1"/>
        <end position="18"/>
    </location>
</feature>
<evidence type="ECO:0000313" key="4">
    <source>
        <dbReference type="Proteomes" id="UP001187682"/>
    </source>
</evidence>
<keyword evidence="4" id="KW-1185">Reference proteome</keyword>
<feature type="compositionally biased region" description="Basic and acidic residues" evidence="1">
    <location>
        <begin position="300"/>
        <end position="311"/>
    </location>
</feature>